<feature type="transmembrane region" description="Helical" evidence="1">
    <location>
        <begin position="6"/>
        <end position="23"/>
    </location>
</feature>
<dbReference type="EMBL" id="AP021861">
    <property type="protein sequence ID" value="BBO32093.1"/>
    <property type="molecule type" value="Genomic_DNA"/>
</dbReference>
<keyword evidence="1" id="KW-0472">Membrane</keyword>
<dbReference type="AlphaFoldDB" id="A0A5K7XCP2"/>
<keyword evidence="1" id="KW-1133">Transmembrane helix</keyword>
<gene>
    <name evidence="2" type="ORF">PLANPX_1705</name>
</gene>
<feature type="transmembrane region" description="Helical" evidence="1">
    <location>
        <begin position="30"/>
        <end position="48"/>
    </location>
</feature>
<protein>
    <submittedName>
        <fullName evidence="2">Uncharacterized protein</fullName>
    </submittedName>
</protein>
<evidence type="ECO:0000313" key="3">
    <source>
        <dbReference type="Proteomes" id="UP000326837"/>
    </source>
</evidence>
<reference evidence="3" key="1">
    <citation type="submission" date="2019-10" db="EMBL/GenBank/DDBJ databases">
        <title>Lacipirellula parvula gen. nov., sp. nov., representing a lineage of planctomycetes widespread in freshwater anoxic habitats, and description of the family Lacipirellulaceae.</title>
        <authorList>
            <person name="Dedysh S.N."/>
            <person name="Kulichevskaya I.S."/>
            <person name="Beletsky A.V."/>
            <person name="Rakitin A.L."/>
            <person name="Mardanov A.V."/>
            <person name="Ivanova A.A."/>
            <person name="Saltykova V.X."/>
            <person name="Rijpstra W.I.C."/>
            <person name="Sinninghe Damste J.S."/>
            <person name="Ravin N.V."/>
        </authorList>
    </citation>
    <scope>NUCLEOTIDE SEQUENCE [LARGE SCALE GENOMIC DNA]</scope>
    <source>
        <strain evidence="3">PX69</strain>
    </source>
</reference>
<evidence type="ECO:0000313" key="2">
    <source>
        <dbReference type="EMBL" id="BBO32093.1"/>
    </source>
</evidence>
<dbReference type="KEGG" id="lpav:PLANPX_1705"/>
<keyword evidence="1" id="KW-0812">Transmembrane</keyword>
<sequence>MQPLWYVLRVAIVTVIVVSVAEVSKRSPRLGAVLLSLPLVSLLAFSRWRPVL</sequence>
<keyword evidence="3" id="KW-1185">Reference proteome</keyword>
<organism evidence="2 3">
    <name type="scientific">Lacipirellula parvula</name>
    <dbReference type="NCBI Taxonomy" id="2650471"/>
    <lineage>
        <taxon>Bacteria</taxon>
        <taxon>Pseudomonadati</taxon>
        <taxon>Planctomycetota</taxon>
        <taxon>Planctomycetia</taxon>
        <taxon>Pirellulales</taxon>
        <taxon>Lacipirellulaceae</taxon>
        <taxon>Lacipirellula</taxon>
    </lineage>
</organism>
<name>A0A5K7XCP2_9BACT</name>
<dbReference type="Proteomes" id="UP000326837">
    <property type="component" value="Chromosome"/>
</dbReference>
<evidence type="ECO:0000256" key="1">
    <source>
        <dbReference type="SAM" id="Phobius"/>
    </source>
</evidence>
<proteinExistence type="predicted"/>
<accession>A0A5K7XCP2</accession>